<sequence>MSSSHSSSATNRTALPKEGPFCHCRRRTSLTKAWTDDNPGRYFYRCKAHGFLVWADIDDPYGWQHRSLLEARDEIRLLRSEISSLQTTITNHTSHPQHTDVEIVSNTLHPEVVKPHIHCDHGDSLLRYFIFMTCFFVLVIAVIVTSLKH</sequence>
<feature type="transmembrane region" description="Helical" evidence="1">
    <location>
        <begin position="125"/>
        <end position="147"/>
    </location>
</feature>
<dbReference type="PANTHER" id="PTHR33248">
    <property type="entry name" value="ZINC ION-BINDING PROTEIN"/>
    <property type="match status" value="1"/>
</dbReference>
<reference evidence="3 4" key="1">
    <citation type="submission" date="2018-06" db="EMBL/GenBank/DDBJ databases">
        <title>WGS assembly of Brassica rapa FPsc.</title>
        <authorList>
            <person name="Bowman J."/>
            <person name="Kohchi T."/>
            <person name="Yamato K."/>
            <person name="Jenkins J."/>
            <person name="Shu S."/>
            <person name="Ishizaki K."/>
            <person name="Yamaoka S."/>
            <person name="Nishihama R."/>
            <person name="Nakamura Y."/>
            <person name="Berger F."/>
            <person name="Adam C."/>
            <person name="Aki S."/>
            <person name="Althoff F."/>
            <person name="Araki T."/>
            <person name="Arteaga-Vazquez M."/>
            <person name="Balasubrmanian S."/>
            <person name="Bauer D."/>
            <person name="Boehm C."/>
            <person name="Briginshaw L."/>
            <person name="Caballero-Perez J."/>
            <person name="Catarino B."/>
            <person name="Chen F."/>
            <person name="Chiyoda S."/>
            <person name="Chovatia M."/>
            <person name="Davies K."/>
            <person name="Delmans M."/>
            <person name="Demura T."/>
            <person name="Dierschke T."/>
            <person name="Dolan L."/>
            <person name="Dorantes-Acosta A."/>
            <person name="Eklund D."/>
            <person name="Florent S."/>
            <person name="Flores-Sandoval E."/>
            <person name="Fujiyama A."/>
            <person name="Fukuzawa H."/>
            <person name="Galik B."/>
            <person name="Grimanelli D."/>
            <person name="Grimwood J."/>
            <person name="Grossniklaus U."/>
            <person name="Hamada T."/>
            <person name="Haseloff J."/>
            <person name="Hetherington A."/>
            <person name="Higo A."/>
            <person name="Hirakawa Y."/>
            <person name="Hundley H."/>
            <person name="Ikeda Y."/>
            <person name="Inoue K."/>
            <person name="Inoue S."/>
            <person name="Ishida S."/>
            <person name="Jia Q."/>
            <person name="Kakita M."/>
            <person name="Kanazawa T."/>
            <person name="Kawai Y."/>
            <person name="Kawashima T."/>
            <person name="Kennedy M."/>
            <person name="Kinose K."/>
            <person name="Kinoshita T."/>
            <person name="Kohara Y."/>
            <person name="Koide E."/>
            <person name="Komatsu K."/>
            <person name="Kopischke S."/>
            <person name="Kubo M."/>
            <person name="Kyozuka J."/>
            <person name="Lagercrantz U."/>
            <person name="Lin S."/>
            <person name="Lindquist E."/>
            <person name="Lipzen A."/>
            <person name="Lu C."/>
            <person name="Luna E."/>
            <person name="Martienssen R."/>
            <person name="Minamino N."/>
            <person name="Mizutani M."/>
            <person name="Mizutani M."/>
            <person name="Mochizuki N."/>
            <person name="Monte I."/>
            <person name="Mosher R."/>
            <person name="Nagasaki H."/>
            <person name="Nakagami H."/>
            <person name="Naramoto S."/>
            <person name="Nishitani K."/>
            <person name="Ohtani M."/>
            <person name="Okamoto T."/>
            <person name="Okumura M."/>
            <person name="Phillips J."/>
            <person name="Pollak B."/>
            <person name="Reinders A."/>
            <person name="Roevekamp M."/>
            <person name="Sano R."/>
            <person name="Sawa S."/>
            <person name="Schmid M."/>
            <person name="Shirakawa M."/>
            <person name="Solano R."/>
            <person name="Spunde A."/>
            <person name="Suetsugu N."/>
            <person name="Sugano S."/>
            <person name="Sugiyama A."/>
            <person name="Sun R."/>
            <person name="Suzuki Y."/>
            <person name="Takenaka M."/>
            <person name="Takezawa D."/>
            <person name="Tomogane H."/>
            <person name="Tsuzuki M."/>
            <person name="Ueda T."/>
            <person name="Umeda M."/>
            <person name="Ward J."/>
            <person name="Watanabe Y."/>
            <person name="Yazaki K."/>
            <person name="Yokoyama R."/>
            <person name="Yoshitake Y."/>
            <person name="Yotsui I."/>
            <person name="Zachgo S."/>
            <person name="Schmutz J."/>
        </authorList>
    </citation>
    <scope>NUCLEOTIDE SEQUENCE [LARGE SCALE GENOMIC DNA]</scope>
    <source>
        <strain evidence="4">cv. B-3</strain>
    </source>
</reference>
<protein>
    <recommendedName>
        <fullName evidence="2">DUF7900 domain-containing protein</fullName>
    </recommendedName>
</protein>
<name>A0A397Y6C4_BRACM</name>
<evidence type="ECO:0000259" key="2">
    <source>
        <dbReference type="Pfam" id="PF25464"/>
    </source>
</evidence>
<keyword evidence="1" id="KW-0472">Membrane</keyword>
<proteinExistence type="predicted"/>
<keyword evidence="1" id="KW-1133">Transmembrane helix</keyword>
<dbReference type="EMBL" id="CM010636">
    <property type="protein sequence ID" value="RID46156.1"/>
    <property type="molecule type" value="Genomic_DNA"/>
</dbReference>
<evidence type="ECO:0000313" key="4">
    <source>
        <dbReference type="Proteomes" id="UP000264353"/>
    </source>
</evidence>
<gene>
    <name evidence="3" type="ORF">BRARA_I02837</name>
</gene>
<evidence type="ECO:0000256" key="1">
    <source>
        <dbReference type="SAM" id="Phobius"/>
    </source>
</evidence>
<organism evidence="3 4">
    <name type="scientific">Brassica campestris</name>
    <name type="common">Field mustard</name>
    <dbReference type="NCBI Taxonomy" id="3711"/>
    <lineage>
        <taxon>Eukaryota</taxon>
        <taxon>Viridiplantae</taxon>
        <taxon>Streptophyta</taxon>
        <taxon>Embryophyta</taxon>
        <taxon>Tracheophyta</taxon>
        <taxon>Spermatophyta</taxon>
        <taxon>Magnoliopsida</taxon>
        <taxon>eudicotyledons</taxon>
        <taxon>Gunneridae</taxon>
        <taxon>Pentapetalae</taxon>
        <taxon>rosids</taxon>
        <taxon>malvids</taxon>
        <taxon>Brassicales</taxon>
        <taxon>Brassicaceae</taxon>
        <taxon>Brassiceae</taxon>
        <taxon>Brassica</taxon>
    </lineage>
</organism>
<feature type="domain" description="DUF7900" evidence="2">
    <location>
        <begin position="60"/>
        <end position="92"/>
    </location>
</feature>
<accession>A0A397Y6C4</accession>
<keyword evidence="1" id="KW-0812">Transmembrane</keyword>
<dbReference type="AlphaFoldDB" id="A0A397Y6C4"/>
<evidence type="ECO:0000313" key="3">
    <source>
        <dbReference type="EMBL" id="RID46156.1"/>
    </source>
</evidence>
<dbReference type="Proteomes" id="UP000264353">
    <property type="component" value="Chromosome A9"/>
</dbReference>
<dbReference type="InterPro" id="IPR057222">
    <property type="entry name" value="DUF7900"/>
</dbReference>
<dbReference type="Pfam" id="PF25464">
    <property type="entry name" value="DUF7900"/>
    <property type="match status" value="1"/>
</dbReference>